<organism evidence="1">
    <name type="scientific">Rhizophora mucronata</name>
    <name type="common">Asiatic mangrove</name>
    <dbReference type="NCBI Taxonomy" id="61149"/>
    <lineage>
        <taxon>Eukaryota</taxon>
        <taxon>Viridiplantae</taxon>
        <taxon>Streptophyta</taxon>
        <taxon>Embryophyta</taxon>
        <taxon>Tracheophyta</taxon>
        <taxon>Spermatophyta</taxon>
        <taxon>Magnoliopsida</taxon>
        <taxon>eudicotyledons</taxon>
        <taxon>Gunneridae</taxon>
        <taxon>Pentapetalae</taxon>
        <taxon>rosids</taxon>
        <taxon>fabids</taxon>
        <taxon>Malpighiales</taxon>
        <taxon>Rhizophoraceae</taxon>
        <taxon>Rhizophora</taxon>
    </lineage>
</organism>
<dbReference type="EMBL" id="GGEC01077983">
    <property type="protein sequence ID" value="MBX58467.1"/>
    <property type="molecule type" value="Transcribed_RNA"/>
</dbReference>
<protein>
    <submittedName>
        <fullName evidence="1">Uncharacterized protein</fullName>
    </submittedName>
</protein>
<evidence type="ECO:0000313" key="1">
    <source>
        <dbReference type="EMBL" id="MBX58467.1"/>
    </source>
</evidence>
<accession>A0A2P2PUP6</accession>
<reference evidence="1" key="1">
    <citation type="submission" date="2018-02" db="EMBL/GenBank/DDBJ databases">
        <title>Rhizophora mucronata_Transcriptome.</title>
        <authorList>
            <person name="Meera S.P."/>
            <person name="Sreeshan A."/>
            <person name="Augustine A."/>
        </authorList>
    </citation>
    <scope>NUCLEOTIDE SEQUENCE</scope>
    <source>
        <tissue evidence="1">Leaf</tissue>
    </source>
</reference>
<name>A0A2P2PUP6_RHIMU</name>
<sequence length="43" mass="5091">MNLKIKPNSKSPKKDSVEMEYYHTNKCDKCMLSTINFCLCEFQ</sequence>
<proteinExistence type="predicted"/>
<dbReference type="AlphaFoldDB" id="A0A2P2PUP6"/>